<evidence type="ECO:0000313" key="3">
    <source>
        <dbReference type="Proteomes" id="UP001606099"/>
    </source>
</evidence>
<sequence>MEQALASTRIEGHQPSAEFLADMQAIVDGQLGAEEARRKLIERAREADWRSGDFRFEVTTSFSSTAHWGIYTVVSQ</sequence>
<comment type="caution">
    <text evidence="2">The sequence shown here is derived from an EMBL/GenBank/DDBJ whole genome shotgun (WGS) entry which is preliminary data.</text>
</comment>
<gene>
    <name evidence="2" type="ORF">ACG0Z6_11555</name>
</gene>
<feature type="domain" description="Antitoxin VbhA" evidence="1">
    <location>
        <begin position="2"/>
        <end position="43"/>
    </location>
</feature>
<dbReference type="CDD" id="cd11586">
    <property type="entry name" value="VbhA_like"/>
    <property type="match status" value="1"/>
</dbReference>
<protein>
    <recommendedName>
        <fullName evidence="1">Antitoxin VbhA domain-containing protein</fullName>
    </recommendedName>
</protein>
<name>A0ABW7FX90_9BURK</name>
<evidence type="ECO:0000259" key="1">
    <source>
        <dbReference type="Pfam" id="PF18495"/>
    </source>
</evidence>
<dbReference type="InterPro" id="IPR041535">
    <property type="entry name" value="VbhA"/>
</dbReference>
<reference evidence="2 3" key="1">
    <citation type="submission" date="2024-08" db="EMBL/GenBank/DDBJ databases">
        <authorList>
            <person name="Lu H."/>
        </authorList>
    </citation>
    <scope>NUCLEOTIDE SEQUENCE [LARGE SCALE GENOMIC DNA]</scope>
    <source>
        <strain evidence="2 3">BYS180W</strain>
    </source>
</reference>
<keyword evidence="3" id="KW-1185">Reference proteome</keyword>
<dbReference type="Pfam" id="PF18495">
    <property type="entry name" value="VbhA"/>
    <property type="match status" value="1"/>
</dbReference>
<dbReference type="InterPro" id="IPR033788">
    <property type="entry name" value="VbhA-like"/>
</dbReference>
<evidence type="ECO:0000313" key="2">
    <source>
        <dbReference type="EMBL" id="MFG6448870.1"/>
    </source>
</evidence>
<dbReference type="NCBIfam" id="TIGR03807">
    <property type="entry name" value="RR_fam_repeat"/>
    <property type="match status" value="1"/>
</dbReference>
<dbReference type="EMBL" id="JBIGHZ010000004">
    <property type="protein sequence ID" value="MFG6448870.1"/>
    <property type="molecule type" value="Genomic_DNA"/>
</dbReference>
<dbReference type="Proteomes" id="UP001606099">
    <property type="component" value="Unassembled WGS sequence"/>
</dbReference>
<organism evidence="2 3">
    <name type="scientific">Roseateles rivi</name>
    <dbReference type="NCBI Taxonomy" id="3299028"/>
    <lineage>
        <taxon>Bacteria</taxon>
        <taxon>Pseudomonadati</taxon>
        <taxon>Pseudomonadota</taxon>
        <taxon>Betaproteobacteria</taxon>
        <taxon>Burkholderiales</taxon>
        <taxon>Sphaerotilaceae</taxon>
        <taxon>Roseateles</taxon>
    </lineage>
</organism>
<proteinExistence type="predicted"/>
<dbReference type="InterPro" id="IPR022444">
    <property type="entry name" value="Cofactor-bd_rpt"/>
</dbReference>
<dbReference type="InterPro" id="IPR043038">
    <property type="entry name" value="VbhA_sf"/>
</dbReference>
<dbReference type="Gene3D" id="1.10.8.1050">
    <property type="entry name" value="Antitoxin VbhA-like"/>
    <property type="match status" value="1"/>
</dbReference>
<dbReference type="RefSeq" id="WP_394461951.1">
    <property type="nucleotide sequence ID" value="NZ_JBIGHZ010000004.1"/>
</dbReference>
<accession>A0ABW7FX90</accession>